<dbReference type="CDD" id="cd10551">
    <property type="entry name" value="PsrB"/>
    <property type="match status" value="1"/>
</dbReference>
<evidence type="ECO:0000259" key="5">
    <source>
        <dbReference type="PROSITE" id="PS51379"/>
    </source>
</evidence>
<feature type="domain" description="4Fe-4S ferredoxin-type" evidence="5">
    <location>
        <begin position="59"/>
        <end position="90"/>
    </location>
</feature>
<dbReference type="GO" id="GO:0051539">
    <property type="term" value="F:4 iron, 4 sulfur cluster binding"/>
    <property type="evidence" value="ECO:0007669"/>
    <property type="project" value="UniProtKB-KW"/>
</dbReference>
<dbReference type="AlphaFoldDB" id="A0A369L3G8"/>
<accession>A0A369L3G8</accession>
<keyword evidence="7" id="KW-1185">Reference proteome</keyword>
<dbReference type="RefSeq" id="WP_114621127.1">
    <property type="nucleotide sequence ID" value="NZ_PPTP01000008.1"/>
</dbReference>
<comment type="caution">
    <text evidence="6">The sequence shown here is derived from an EMBL/GenBank/DDBJ whole genome shotgun (WGS) entry which is preliminary data.</text>
</comment>
<feature type="domain" description="4Fe-4S ferredoxin-type" evidence="5">
    <location>
        <begin position="7"/>
        <end position="37"/>
    </location>
</feature>
<evidence type="ECO:0000256" key="2">
    <source>
        <dbReference type="ARBA" id="ARBA00022723"/>
    </source>
</evidence>
<evidence type="ECO:0000313" key="7">
    <source>
        <dbReference type="Proteomes" id="UP000253792"/>
    </source>
</evidence>
<dbReference type="InterPro" id="IPR017896">
    <property type="entry name" value="4Fe4S_Fe-S-bd"/>
</dbReference>
<dbReference type="PANTHER" id="PTHR43177:SF3">
    <property type="entry name" value="PROTEIN NRFC HOMOLOG"/>
    <property type="match status" value="1"/>
</dbReference>
<dbReference type="Gene3D" id="3.30.70.20">
    <property type="match status" value="2"/>
</dbReference>
<dbReference type="SUPFAM" id="SSF54862">
    <property type="entry name" value="4Fe-4S ferredoxins"/>
    <property type="match status" value="1"/>
</dbReference>
<organism evidence="6 7">
    <name type="scientific">Senegalimassilia anaerobia</name>
    <dbReference type="NCBI Taxonomy" id="1473216"/>
    <lineage>
        <taxon>Bacteria</taxon>
        <taxon>Bacillati</taxon>
        <taxon>Actinomycetota</taxon>
        <taxon>Coriobacteriia</taxon>
        <taxon>Coriobacteriales</taxon>
        <taxon>Coriobacteriaceae</taxon>
        <taxon>Senegalimassilia</taxon>
    </lineage>
</organism>
<evidence type="ECO:0000256" key="4">
    <source>
        <dbReference type="ARBA" id="ARBA00023014"/>
    </source>
</evidence>
<feature type="domain" description="4Fe-4S ferredoxin-type" evidence="5">
    <location>
        <begin position="92"/>
        <end position="121"/>
    </location>
</feature>
<dbReference type="PROSITE" id="PS00198">
    <property type="entry name" value="4FE4S_FER_1"/>
    <property type="match status" value="1"/>
</dbReference>
<dbReference type="Pfam" id="PF13247">
    <property type="entry name" value="Fer4_11"/>
    <property type="match status" value="1"/>
</dbReference>
<dbReference type="InterPro" id="IPR050954">
    <property type="entry name" value="ET_IronSulfur_Cluster-Binding"/>
</dbReference>
<keyword evidence="4" id="KW-0411">Iron-sulfur</keyword>
<dbReference type="EMBL" id="PPTP01000008">
    <property type="protein sequence ID" value="RDB54603.1"/>
    <property type="molecule type" value="Genomic_DNA"/>
</dbReference>
<protein>
    <submittedName>
        <fullName evidence="6">4Fe-4S ferredoxin</fullName>
    </submittedName>
</protein>
<dbReference type="OrthoDB" id="9770306at2"/>
<name>A0A369L3G8_9ACTN</name>
<dbReference type="Proteomes" id="UP000253792">
    <property type="component" value="Unassembled WGS sequence"/>
</dbReference>
<gene>
    <name evidence="6" type="ORF">C1880_08580</name>
</gene>
<dbReference type="GO" id="GO:0046872">
    <property type="term" value="F:metal ion binding"/>
    <property type="evidence" value="ECO:0007669"/>
    <property type="project" value="UniProtKB-KW"/>
</dbReference>
<dbReference type="PROSITE" id="PS51379">
    <property type="entry name" value="4FE4S_FER_2"/>
    <property type="match status" value="3"/>
</dbReference>
<sequence>MSNEVHYGMVIDTEHCVGCQTCTISCKISNEVPGSAHWNHLESLDGDELYQATGTFPRTRLAFRPMLCNHCEDPACVKHCPTHAMHKDEETGLVLVDQDRCIACGYCTWTCPYGAPSMDDVHHVMSKCTFCKGRIAEGQKPFCAEACPANARVFGDLNDPESEPSRLLQQKKGVQYLPKMGTNPSVYYV</sequence>
<proteinExistence type="predicted"/>
<evidence type="ECO:0000313" key="6">
    <source>
        <dbReference type="EMBL" id="RDB54603.1"/>
    </source>
</evidence>
<evidence type="ECO:0000256" key="3">
    <source>
        <dbReference type="ARBA" id="ARBA00023004"/>
    </source>
</evidence>
<keyword evidence="1" id="KW-0004">4Fe-4S</keyword>
<keyword evidence="3" id="KW-0408">Iron</keyword>
<dbReference type="InterPro" id="IPR017900">
    <property type="entry name" value="4Fe4S_Fe_S_CS"/>
</dbReference>
<evidence type="ECO:0000256" key="1">
    <source>
        <dbReference type="ARBA" id="ARBA00022485"/>
    </source>
</evidence>
<dbReference type="PANTHER" id="PTHR43177">
    <property type="entry name" value="PROTEIN NRFC"/>
    <property type="match status" value="1"/>
</dbReference>
<keyword evidence="2" id="KW-0479">Metal-binding</keyword>
<reference evidence="6 7" key="1">
    <citation type="journal article" date="2018" name="Elife">
        <title>Discovery and characterization of a prevalent human gut bacterial enzyme sufficient for the inactivation of a family of plant toxins.</title>
        <authorList>
            <person name="Koppel N."/>
            <person name="Bisanz J.E."/>
            <person name="Pandelia M.E."/>
            <person name="Turnbaugh P.J."/>
            <person name="Balskus E.P."/>
        </authorList>
    </citation>
    <scope>NUCLEOTIDE SEQUENCE [LARGE SCALE GENOMIC DNA]</scope>
    <source>
        <strain evidence="7">anaerobia AP69FAA</strain>
    </source>
</reference>